<reference evidence="1" key="2">
    <citation type="submission" date="2023-06" db="EMBL/GenBank/DDBJ databases">
        <authorList>
            <consortium name="Lawrence Berkeley National Laboratory"/>
            <person name="Haridas S."/>
            <person name="Hensen N."/>
            <person name="Bonometti L."/>
            <person name="Westerberg I."/>
            <person name="Brannstrom I.O."/>
            <person name="Guillou S."/>
            <person name="Cros-Aarteil S."/>
            <person name="Calhoun S."/>
            <person name="Kuo A."/>
            <person name="Mondo S."/>
            <person name="Pangilinan J."/>
            <person name="Riley R."/>
            <person name="LaButti K."/>
            <person name="Andreopoulos B."/>
            <person name="Lipzen A."/>
            <person name="Chen C."/>
            <person name="Yanf M."/>
            <person name="Daum C."/>
            <person name="Ng V."/>
            <person name="Clum A."/>
            <person name="Steindorff A."/>
            <person name="Ohm R."/>
            <person name="Martin F."/>
            <person name="Silar P."/>
            <person name="Natvig D."/>
            <person name="Lalanne C."/>
            <person name="Gautier V."/>
            <person name="Ament-velasquez S.L."/>
            <person name="Kruys A."/>
            <person name="Hutchinson M.I."/>
            <person name="Powell A.J."/>
            <person name="Barry K."/>
            <person name="Miller A.N."/>
            <person name="Grigoriev I.V."/>
            <person name="Debuchy R."/>
            <person name="Gladieux P."/>
            <person name="Thoren M.H."/>
            <person name="Johannesson H."/>
        </authorList>
    </citation>
    <scope>NUCLEOTIDE SEQUENCE</scope>
    <source>
        <strain evidence="1">CBS 232.78</strain>
    </source>
</reference>
<reference evidence="1" key="1">
    <citation type="journal article" date="2023" name="Mol. Phylogenet. Evol.">
        <title>Genome-scale phylogeny and comparative genomics of the fungal order Sordariales.</title>
        <authorList>
            <person name="Hensen N."/>
            <person name="Bonometti L."/>
            <person name="Westerberg I."/>
            <person name="Brannstrom I.O."/>
            <person name="Guillou S."/>
            <person name="Cros-Aarteil S."/>
            <person name="Calhoun S."/>
            <person name="Haridas S."/>
            <person name="Kuo A."/>
            <person name="Mondo S."/>
            <person name="Pangilinan J."/>
            <person name="Riley R."/>
            <person name="LaButti K."/>
            <person name="Andreopoulos B."/>
            <person name="Lipzen A."/>
            <person name="Chen C."/>
            <person name="Yan M."/>
            <person name="Daum C."/>
            <person name="Ng V."/>
            <person name="Clum A."/>
            <person name="Steindorff A."/>
            <person name="Ohm R.A."/>
            <person name="Martin F."/>
            <person name="Silar P."/>
            <person name="Natvig D.O."/>
            <person name="Lalanne C."/>
            <person name="Gautier V."/>
            <person name="Ament-Velasquez S.L."/>
            <person name="Kruys A."/>
            <person name="Hutchinson M.I."/>
            <person name="Powell A.J."/>
            <person name="Barry K."/>
            <person name="Miller A.N."/>
            <person name="Grigoriev I.V."/>
            <person name="Debuchy R."/>
            <person name="Gladieux P."/>
            <person name="Hiltunen Thoren M."/>
            <person name="Johannesson H."/>
        </authorList>
    </citation>
    <scope>NUCLEOTIDE SEQUENCE</scope>
    <source>
        <strain evidence="1">CBS 232.78</strain>
    </source>
</reference>
<comment type="caution">
    <text evidence="1">The sequence shown here is derived from an EMBL/GenBank/DDBJ whole genome shotgun (WGS) entry which is preliminary data.</text>
</comment>
<evidence type="ECO:0000313" key="2">
    <source>
        <dbReference type="Proteomes" id="UP001285441"/>
    </source>
</evidence>
<evidence type="ECO:0008006" key="3">
    <source>
        <dbReference type="Google" id="ProtNLM"/>
    </source>
</evidence>
<organism evidence="1 2">
    <name type="scientific">Podospora didyma</name>
    <dbReference type="NCBI Taxonomy" id="330526"/>
    <lineage>
        <taxon>Eukaryota</taxon>
        <taxon>Fungi</taxon>
        <taxon>Dikarya</taxon>
        <taxon>Ascomycota</taxon>
        <taxon>Pezizomycotina</taxon>
        <taxon>Sordariomycetes</taxon>
        <taxon>Sordariomycetidae</taxon>
        <taxon>Sordariales</taxon>
        <taxon>Podosporaceae</taxon>
        <taxon>Podospora</taxon>
    </lineage>
</organism>
<dbReference type="AlphaFoldDB" id="A0AAE0U4J9"/>
<keyword evidence="2" id="KW-1185">Reference proteome</keyword>
<dbReference type="SUPFAM" id="SSF88697">
    <property type="entry name" value="PUA domain-like"/>
    <property type="match status" value="1"/>
</dbReference>
<dbReference type="InterPro" id="IPR015947">
    <property type="entry name" value="PUA-like_sf"/>
</dbReference>
<protein>
    <recommendedName>
        <fullName evidence="3">ASCH domain-containing protein</fullName>
    </recommendedName>
</protein>
<accession>A0AAE0U4J9</accession>
<proteinExistence type="predicted"/>
<sequence>MAPATTITDERDIIISIHPQHVANIVNGIKNHEFRNYLLPPSTKRLWIYETSPASLIRYIATISHGKRPGEICDSSGLKNDMFDRGELEGCVKYGYEILKLERLSEPISLSDLKQKGWLRGAPQKYGFVKPAMQEAAVSLQLVFDATADKSTELANAGEIHDGNGDGSE</sequence>
<name>A0AAE0U4J9_9PEZI</name>
<dbReference type="Proteomes" id="UP001285441">
    <property type="component" value="Unassembled WGS sequence"/>
</dbReference>
<evidence type="ECO:0000313" key="1">
    <source>
        <dbReference type="EMBL" id="KAK3390726.1"/>
    </source>
</evidence>
<gene>
    <name evidence="1" type="ORF">B0H63DRAFT_466343</name>
</gene>
<dbReference type="EMBL" id="JAULSW010000002">
    <property type="protein sequence ID" value="KAK3390726.1"/>
    <property type="molecule type" value="Genomic_DNA"/>
</dbReference>